<name>A0A2A2HDT3_9EURY</name>
<dbReference type="Pfam" id="PF13197">
    <property type="entry name" value="DUF4013"/>
    <property type="match status" value="1"/>
</dbReference>
<feature type="transmembrane region" description="Helical" evidence="1">
    <location>
        <begin position="186"/>
        <end position="216"/>
    </location>
</feature>
<dbReference type="Proteomes" id="UP000246004">
    <property type="component" value="Unassembled WGS sequence"/>
</dbReference>
<keyword evidence="4" id="KW-1185">Reference proteome</keyword>
<feature type="transmembrane region" description="Helical" evidence="1">
    <location>
        <begin position="133"/>
        <end position="154"/>
    </location>
</feature>
<dbReference type="EMBL" id="LWMS01000031">
    <property type="protein sequence ID" value="PWL08088.1"/>
    <property type="molecule type" value="Genomic_DNA"/>
</dbReference>
<feature type="transmembrane region" description="Helical" evidence="1">
    <location>
        <begin position="20"/>
        <end position="37"/>
    </location>
</feature>
<feature type="transmembrane region" description="Helical" evidence="1">
    <location>
        <begin position="222"/>
        <end position="242"/>
    </location>
</feature>
<evidence type="ECO:0000256" key="1">
    <source>
        <dbReference type="SAM" id="Phobius"/>
    </source>
</evidence>
<dbReference type="InterPro" id="IPR025098">
    <property type="entry name" value="DUF4013"/>
</dbReference>
<organism evidence="2 4">
    <name type="scientific">Methanosphaera cuniculi</name>
    <dbReference type="NCBI Taxonomy" id="1077256"/>
    <lineage>
        <taxon>Archaea</taxon>
        <taxon>Methanobacteriati</taxon>
        <taxon>Methanobacteriota</taxon>
        <taxon>Methanomada group</taxon>
        <taxon>Methanobacteria</taxon>
        <taxon>Methanobacteriales</taxon>
        <taxon>Methanobacteriaceae</taxon>
        <taxon>Methanosphaera</taxon>
    </lineage>
</organism>
<evidence type="ECO:0000313" key="4">
    <source>
        <dbReference type="Proteomes" id="UP000217528"/>
    </source>
</evidence>
<keyword evidence="1" id="KW-1133">Transmembrane helix</keyword>
<dbReference type="Proteomes" id="UP000217528">
    <property type="component" value="Unassembled WGS sequence"/>
</dbReference>
<evidence type="ECO:0000313" key="2">
    <source>
        <dbReference type="EMBL" id="PAV07589.1"/>
    </source>
</evidence>
<protein>
    <recommendedName>
        <fullName evidence="6">DUF4013 domain-containing protein</fullName>
    </recommendedName>
</protein>
<dbReference type="RefSeq" id="WP_095608475.1">
    <property type="nucleotide sequence ID" value="NZ_LMVN01000011.1"/>
</dbReference>
<evidence type="ECO:0000313" key="3">
    <source>
        <dbReference type="EMBL" id="PWL08088.1"/>
    </source>
</evidence>
<sequence length="254" mass="29120">MIFDILKDATEYTNNNKKSIIILSVLYIISILIPVYMTHKLFINGIMLSIPLLTCLFCIFIIPLLFIEGYSYHIIKESLNGTINISEKIPPIKLNLKFLINGIKLLIVTFIYFLPAIIALICELPLYETLTFQLFLIELMLLLIGIFLCNIGSVNMIKNNSIIKAFDFKEIFLIIKEIGLSIYFKLFMVILIVMLGSYMLIIFTVALITLIFTYGFPIEFSILTKILILIALFVLLGIYTIFKDRAIASIYNLK</sequence>
<evidence type="ECO:0000313" key="5">
    <source>
        <dbReference type="Proteomes" id="UP000246004"/>
    </source>
</evidence>
<reference evidence="2 4" key="2">
    <citation type="journal article" date="2017" name="BMC Genomics">
        <title>Genomic analysis of methanogenic archaea reveals a shift towards energy conservation.</title>
        <authorList>
            <person name="Gilmore S.P."/>
            <person name="Henske J.K."/>
            <person name="Sexton J.A."/>
            <person name="Solomon K.V."/>
            <person name="Seppala S."/>
            <person name="Yoo J.I."/>
            <person name="Huyett L.M."/>
            <person name="Pressman A."/>
            <person name="Cogan J.Z."/>
            <person name="Kivenson V."/>
            <person name="Peng X."/>
            <person name="Tan Y."/>
            <person name="Valentine D.L."/>
            <person name="O'Malley M.A."/>
        </authorList>
    </citation>
    <scope>NUCLEOTIDE SEQUENCE [LARGE SCALE GENOMIC DNA]</scope>
    <source>
        <strain evidence="2 4">1R-7</strain>
    </source>
</reference>
<gene>
    <name evidence="2" type="ORF">ASJ82_07905</name>
    <name evidence="3" type="ORF">MSCUN_10190</name>
</gene>
<accession>A0A2A2HDT3</accession>
<keyword evidence="1" id="KW-0472">Membrane</keyword>
<feature type="transmembrane region" description="Helical" evidence="1">
    <location>
        <begin position="43"/>
        <end position="67"/>
    </location>
</feature>
<comment type="caution">
    <text evidence="2">The sequence shown here is derived from an EMBL/GenBank/DDBJ whole genome shotgun (WGS) entry which is preliminary data.</text>
</comment>
<reference evidence="3 5" key="1">
    <citation type="submission" date="2016-04" db="EMBL/GenBank/DDBJ databases">
        <title>Genome sequence of Methanosphaera cuniculi DSM 4103.</title>
        <authorList>
            <person name="Poehlein A."/>
            <person name="Seedorf H."/>
            <person name="Daniel R."/>
        </authorList>
    </citation>
    <scope>NUCLEOTIDE SEQUENCE [LARGE SCALE GENOMIC DNA]</scope>
    <source>
        <strain evidence="3 5">DSM 4103</strain>
    </source>
</reference>
<evidence type="ECO:0008006" key="6">
    <source>
        <dbReference type="Google" id="ProtNLM"/>
    </source>
</evidence>
<dbReference type="AlphaFoldDB" id="A0A2A2HDT3"/>
<feature type="transmembrane region" description="Helical" evidence="1">
    <location>
        <begin position="98"/>
        <end position="121"/>
    </location>
</feature>
<proteinExistence type="predicted"/>
<dbReference type="EMBL" id="LMVN01000011">
    <property type="protein sequence ID" value="PAV07589.1"/>
    <property type="molecule type" value="Genomic_DNA"/>
</dbReference>
<keyword evidence="1" id="KW-0812">Transmembrane</keyword>